<feature type="domain" description="GAF" evidence="1">
    <location>
        <begin position="102"/>
        <end position="185"/>
    </location>
</feature>
<dbReference type="Proteomes" id="UP000077266">
    <property type="component" value="Unassembled WGS sequence"/>
</dbReference>
<evidence type="ECO:0000259" key="1">
    <source>
        <dbReference type="Pfam" id="PF13185"/>
    </source>
</evidence>
<dbReference type="EMBL" id="KV426292">
    <property type="protein sequence ID" value="KZV83024.1"/>
    <property type="molecule type" value="Genomic_DNA"/>
</dbReference>
<gene>
    <name evidence="2" type="ORF">EXIGLDRAFT_684307</name>
</gene>
<proteinExistence type="predicted"/>
<keyword evidence="3" id="KW-1185">Reference proteome</keyword>
<sequence length="196" mass="21427">MPHADSALIPKGIQSKHDFWKLVADQLDALLEPHSNWVTTLSNASSLVYHALAAFHPHFGDDDRMVNWCGFYLESSHFPGPPPPQRTDNAPELLLGPFAGKPACQRIIAQQGRGVCADAFCSGKSVLVADVEAYPGHIACDADTRSELVVPLVLHGRTLGVMDLDCLAPDAFDDHDREGIERIVRIVVARAVWDLD</sequence>
<reference evidence="2 3" key="1">
    <citation type="journal article" date="2016" name="Mol. Biol. Evol.">
        <title>Comparative Genomics of Early-Diverging Mushroom-Forming Fungi Provides Insights into the Origins of Lignocellulose Decay Capabilities.</title>
        <authorList>
            <person name="Nagy L.G."/>
            <person name="Riley R."/>
            <person name="Tritt A."/>
            <person name="Adam C."/>
            <person name="Daum C."/>
            <person name="Floudas D."/>
            <person name="Sun H."/>
            <person name="Yadav J.S."/>
            <person name="Pangilinan J."/>
            <person name="Larsson K.H."/>
            <person name="Matsuura K."/>
            <person name="Barry K."/>
            <person name="Labutti K."/>
            <person name="Kuo R."/>
            <person name="Ohm R.A."/>
            <person name="Bhattacharya S.S."/>
            <person name="Shirouzu T."/>
            <person name="Yoshinaga Y."/>
            <person name="Martin F.M."/>
            <person name="Grigoriev I.V."/>
            <person name="Hibbett D.S."/>
        </authorList>
    </citation>
    <scope>NUCLEOTIDE SEQUENCE [LARGE SCALE GENOMIC DNA]</scope>
    <source>
        <strain evidence="2 3">HHB12029</strain>
    </source>
</reference>
<accession>A0A165CSG8</accession>
<dbReference type="Gene3D" id="3.30.450.40">
    <property type="match status" value="1"/>
</dbReference>
<dbReference type="InterPro" id="IPR029016">
    <property type="entry name" value="GAF-like_dom_sf"/>
</dbReference>
<dbReference type="AlphaFoldDB" id="A0A165CSG8"/>
<dbReference type="OrthoDB" id="15735at2759"/>
<dbReference type="InterPro" id="IPR000614">
    <property type="entry name" value="FRMsr_CS"/>
</dbReference>
<evidence type="ECO:0000313" key="3">
    <source>
        <dbReference type="Proteomes" id="UP000077266"/>
    </source>
</evidence>
<dbReference type="Pfam" id="PF13185">
    <property type="entry name" value="GAF_2"/>
    <property type="match status" value="1"/>
</dbReference>
<dbReference type="PROSITE" id="PS01320">
    <property type="entry name" value="UPF0067"/>
    <property type="match status" value="1"/>
</dbReference>
<evidence type="ECO:0000313" key="2">
    <source>
        <dbReference type="EMBL" id="KZV83024.1"/>
    </source>
</evidence>
<name>A0A165CSG8_EXIGL</name>
<dbReference type="SUPFAM" id="SSF55781">
    <property type="entry name" value="GAF domain-like"/>
    <property type="match status" value="1"/>
</dbReference>
<protein>
    <submittedName>
        <fullName evidence="2">GAF domain-like protein</fullName>
    </submittedName>
</protein>
<dbReference type="InterPro" id="IPR003018">
    <property type="entry name" value="GAF"/>
</dbReference>
<dbReference type="InParanoid" id="A0A165CSG8"/>
<organism evidence="2 3">
    <name type="scientific">Exidia glandulosa HHB12029</name>
    <dbReference type="NCBI Taxonomy" id="1314781"/>
    <lineage>
        <taxon>Eukaryota</taxon>
        <taxon>Fungi</taxon>
        <taxon>Dikarya</taxon>
        <taxon>Basidiomycota</taxon>
        <taxon>Agaricomycotina</taxon>
        <taxon>Agaricomycetes</taxon>
        <taxon>Auriculariales</taxon>
        <taxon>Exidiaceae</taxon>
        <taxon>Exidia</taxon>
    </lineage>
</organism>